<feature type="compositionally biased region" description="Basic and acidic residues" evidence="1">
    <location>
        <begin position="193"/>
        <end position="203"/>
    </location>
</feature>
<dbReference type="AlphaFoldDB" id="A0A0S4IPU8"/>
<dbReference type="VEuPathDB" id="TriTrypDB:BSAL_53650c"/>
<reference evidence="3" key="1">
    <citation type="submission" date="2015-09" db="EMBL/GenBank/DDBJ databases">
        <authorList>
            <consortium name="Pathogen Informatics"/>
        </authorList>
    </citation>
    <scope>NUCLEOTIDE SEQUENCE [LARGE SCALE GENOMIC DNA]</scope>
    <source>
        <strain evidence="3">Lake Konstanz</strain>
    </source>
</reference>
<feature type="region of interest" description="Disordered" evidence="1">
    <location>
        <begin position="71"/>
        <end position="99"/>
    </location>
</feature>
<accession>A0A0S4IPU8</accession>
<sequence length="267" mass="31006">MLQTDGLTTDDVLDVEKMTRDQLMAELTQNEIIYDRGALKAVLVAQVKVLRTTSQRHQTASTPHRHDVFRTPTARQVTHEESFSVRPRGSTTRRQSPEDDGVHLAFDVDRTLPTEPAFLLEYRWFLAHLAGIHYVLKEYHTKDKKLGGIIRSFACDYMLIDGDLNGIQKQEGDDVLSTITKLTTQAHATQNKRLRDTEDDKRPRQQQHTKPLTADRTQAPPTRPWQRLCEYCKKLNNHKTMYTHTEEDCEIKRRHTLHRRTEQPTEA</sequence>
<evidence type="ECO:0000313" key="3">
    <source>
        <dbReference type="Proteomes" id="UP000051952"/>
    </source>
</evidence>
<dbReference type="Proteomes" id="UP000051952">
    <property type="component" value="Unassembled WGS sequence"/>
</dbReference>
<name>A0A0S4IPU8_BODSA</name>
<proteinExistence type="predicted"/>
<keyword evidence="3" id="KW-1185">Reference proteome</keyword>
<evidence type="ECO:0000256" key="1">
    <source>
        <dbReference type="SAM" id="MobiDB-lite"/>
    </source>
</evidence>
<organism evidence="2 3">
    <name type="scientific">Bodo saltans</name>
    <name type="common">Flagellated protozoan</name>
    <dbReference type="NCBI Taxonomy" id="75058"/>
    <lineage>
        <taxon>Eukaryota</taxon>
        <taxon>Discoba</taxon>
        <taxon>Euglenozoa</taxon>
        <taxon>Kinetoplastea</taxon>
        <taxon>Metakinetoplastina</taxon>
        <taxon>Eubodonida</taxon>
        <taxon>Bodonidae</taxon>
        <taxon>Bodo</taxon>
    </lineage>
</organism>
<dbReference type="EMBL" id="CYKH01000112">
    <property type="protein sequence ID" value="CUE71778.1"/>
    <property type="molecule type" value="Genomic_DNA"/>
</dbReference>
<gene>
    <name evidence="2" type="ORF">BSAL_53650c</name>
</gene>
<evidence type="ECO:0000313" key="2">
    <source>
        <dbReference type="EMBL" id="CUE71778.1"/>
    </source>
</evidence>
<feature type="compositionally biased region" description="Polar residues" evidence="1">
    <location>
        <begin position="206"/>
        <end position="220"/>
    </location>
</feature>
<feature type="region of interest" description="Disordered" evidence="1">
    <location>
        <begin position="187"/>
        <end position="221"/>
    </location>
</feature>
<protein>
    <submittedName>
        <fullName evidence="2">Uncharacterized protein</fullName>
    </submittedName>
</protein>